<protein>
    <submittedName>
        <fullName evidence="1">Uncharacterized protein</fullName>
    </submittedName>
</protein>
<dbReference type="Proteomes" id="UP000831532">
    <property type="component" value="Chromosome"/>
</dbReference>
<reference evidence="1 2" key="1">
    <citation type="submission" date="2020-10" db="EMBL/GenBank/DDBJ databases">
        <title>Genome analysis of Massilia species.</title>
        <authorList>
            <person name="Jung D.-H."/>
        </authorList>
    </citation>
    <scope>NUCLEOTIDE SEQUENCE [LARGE SCALE GENOMIC DNA]</scope>
    <source>
        <strain evidence="2">sipir</strain>
    </source>
</reference>
<dbReference type="EMBL" id="CP063361">
    <property type="protein sequence ID" value="UOD29691.1"/>
    <property type="molecule type" value="Genomic_DNA"/>
</dbReference>
<dbReference type="RefSeq" id="WP_243490928.1">
    <property type="nucleotide sequence ID" value="NZ_CP063361.1"/>
</dbReference>
<keyword evidence="2" id="KW-1185">Reference proteome</keyword>
<sequence>MRSQLRFVMHPDDESEFATLMLADEHVHLIDGPRWKSASPRQFRSLDQVTGRYCIIWSMQDCPTLSARYIPACDDWYCNSEEFTIQFLRSYTVGAVITEGRIAVSTPATESEGTQRLERRFKQLARFIKKHSTNSIVQWCNPDLPFLPAVPGRSANPSKPDPQVWIGRHALNWLQEDKERRVKQFAQSSVEARLIDSFVLPA</sequence>
<evidence type="ECO:0000313" key="2">
    <source>
        <dbReference type="Proteomes" id="UP000831532"/>
    </source>
</evidence>
<organism evidence="1 2">
    <name type="scientific">Massilia violaceinigra</name>
    <dbReference type="NCBI Taxonomy" id="2045208"/>
    <lineage>
        <taxon>Bacteria</taxon>
        <taxon>Pseudomonadati</taxon>
        <taxon>Pseudomonadota</taxon>
        <taxon>Betaproteobacteria</taxon>
        <taxon>Burkholderiales</taxon>
        <taxon>Oxalobacteraceae</taxon>
        <taxon>Telluria group</taxon>
        <taxon>Massilia</taxon>
    </lineage>
</organism>
<name>A0ABY4A4H0_9BURK</name>
<proteinExistence type="predicted"/>
<gene>
    <name evidence="1" type="ORF">INH39_30630</name>
</gene>
<evidence type="ECO:0000313" key="1">
    <source>
        <dbReference type="EMBL" id="UOD29691.1"/>
    </source>
</evidence>
<accession>A0ABY4A4H0</accession>